<dbReference type="Proteomes" id="UP001295469">
    <property type="component" value="Chromosome C03"/>
</dbReference>
<feature type="non-terminal residue" evidence="1">
    <location>
        <position position="1"/>
    </location>
</feature>
<organism evidence="1">
    <name type="scientific">Brassica napus</name>
    <name type="common">Rape</name>
    <dbReference type="NCBI Taxonomy" id="3708"/>
    <lineage>
        <taxon>Eukaryota</taxon>
        <taxon>Viridiplantae</taxon>
        <taxon>Streptophyta</taxon>
        <taxon>Embryophyta</taxon>
        <taxon>Tracheophyta</taxon>
        <taxon>Spermatophyta</taxon>
        <taxon>Magnoliopsida</taxon>
        <taxon>eudicotyledons</taxon>
        <taxon>Gunneridae</taxon>
        <taxon>Pentapetalae</taxon>
        <taxon>rosids</taxon>
        <taxon>malvids</taxon>
        <taxon>Brassicales</taxon>
        <taxon>Brassicaceae</taxon>
        <taxon>Brassiceae</taxon>
        <taxon>Brassica</taxon>
    </lineage>
</organism>
<dbReference type="AlphaFoldDB" id="A0A816IAD5"/>
<name>A0A816IAD5_BRANA</name>
<protein>
    <submittedName>
        <fullName evidence="1">(rape) hypothetical protein</fullName>
    </submittedName>
</protein>
<reference evidence="1" key="1">
    <citation type="submission" date="2021-01" db="EMBL/GenBank/DDBJ databases">
        <authorList>
            <consortium name="Genoscope - CEA"/>
            <person name="William W."/>
        </authorList>
    </citation>
    <scope>NUCLEOTIDE SEQUENCE</scope>
</reference>
<evidence type="ECO:0000313" key="1">
    <source>
        <dbReference type="EMBL" id="CAF1705503.1"/>
    </source>
</evidence>
<sequence length="65" mass="7314">GESCVRSEKDQMINSLPRIGKLLKIEDDSRVMASNILIEKNVEEKTLATNLQSRSCLYESAVPVY</sequence>
<dbReference type="EMBL" id="HG994367">
    <property type="protein sequence ID" value="CAF1705503.1"/>
    <property type="molecule type" value="Genomic_DNA"/>
</dbReference>
<gene>
    <name evidence="1" type="ORF">DARMORV10_C03P52960.1</name>
</gene>
<proteinExistence type="predicted"/>
<accession>A0A816IAD5</accession>